<keyword evidence="10 12" id="KW-1133">Transmembrane helix</keyword>
<keyword evidence="11 12" id="KW-0472">Membrane</keyword>
<dbReference type="Proteomes" id="UP000240624">
    <property type="component" value="Unassembled WGS sequence"/>
</dbReference>
<dbReference type="InterPro" id="IPR050321">
    <property type="entry name" value="Glycosyltr_2/OpgH_subfam"/>
</dbReference>
<feature type="transmembrane region" description="Helical" evidence="12">
    <location>
        <begin position="517"/>
        <end position="537"/>
    </location>
</feature>
<evidence type="ECO:0000256" key="12">
    <source>
        <dbReference type="SAM" id="Phobius"/>
    </source>
</evidence>
<feature type="transmembrane region" description="Helical" evidence="12">
    <location>
        <begin position="404"/>
        <end position="426"/>
    </location>
</feature>
<keyword evidence="6" id="KW-0997">Cell inner membrane</keyword>
<keyword evidence="5" id="KW-1003">Cell membrane</keyword>
<dbReference type="InterPro" id="IPR029044">
    <property type="entry name" value="Nucleotide-diphossugar_trans"/>
</dbReference>
<dbReference type="Gene3D" id="3.90.550.10">
    <property type="entry name" value="Spore Coat Polysaccharide Biosynthesis Protein SpsA, Chain A"/>
    <property type="match status" value="1"/>
</dbReference>
<evidence type="ECO:0000313" key="14">
    <source>
        <dbReference type="EMBL" id="PSK87735.1"/>
    </source>
</evidence>
<reference evidence="15 16" key="1">
    <citation type="submission" date="2017-03" db="EMBL/GenBank/DDBJ databases">
        <authorList>
            <person name="Afonso C.L."/>
            <person name="Miller P.J."/>
            <person name="Scott M.A."/>
            <person name="Spackman E."/>
            <person name="Goraichik I."/>
            <person name="Dimitrov K.M."/>
            <person name="Suarez D.L."/>
            <person name="Swayne D.E."/>
        </authorList>
    </citation>
    <scope>NUCLEOTIDE SEQUENCE [LARGE SCALE GENOMIC DNA]</scope>
    <source>
        <strain evidence="15 16">CECT 8367</strain>
    </source>
</reference>
<dbReference type="Proteomes" id="UP000193495">
    <property type="component" value="Unassembled WGS sequence"/>
</dbReference>
<dbReference type="EMBL" id="PYGB01000002">
    <property type="protein sequence ID" value="PSK87735.1"/>
    <property type="molecule type" value="Genomic_DNA"/>
</dbReference>
<evidence type="ECO:0000256" key="7">
    <source>
        <dbReference type="ARBA" id="ARBA00022676"/>
    </source>
</evidence>
<feature type="transmembrane region" description="Helical" evidence="12">
    <location>
        <begin position="356"/>
        <end position="378"/>
    </location>
</feature>
<proteinExistence type="inferred from homology"/>
<dbReference type="Pfam" id="PF13632">
    <property type="entry name" value="Glyco_trans_2_3"/>
    <property type="match status" value="1"/>
</dbReference>
<sequence>MSPTGPMRARVAALGASLALAAGAFTLFFAQRQTGGLWVEFARSLLILMATFWLSWGAAQAVLGLWPGRARPPRRAEPQGRCAILVPVHEEDPRATFSRIAAMDAALARTPQAGLFDFAILSDTRSAQGAAREAAWYLALLRARDAEGRIFYRRRTSNTGRKAGNIEDFIKGSGAAYEYALILDADSLMSAETIIEMARRMAGEPRLGLLQSLPGVIRAGSIFGRAMQFSAALHSPIFARGVARLQGETGPFWGHNAMVRMRAFAESCALPDLAGPPPFGGHILSHDYVEAALLARAGWIVRLDEDLAGSYEEGPENILAHAKRDRRWCQGNLQHARLLAAPGLRPWSRFVFLQGILAYVSSLFWLGFLATTIIAPALRVEPDYFPLPGWSFPVLPPNETTRTAGLIIGVLGLLILPKLMIAVQAIRSGRAAGFGGSVRLMASTLAEIALSSVTAPIFLMFQTRSVLQVLSGRDGGWPASARGEGRLGLVESWQASRWISVAGLAGLAATWRLSPELVGWLIPVAGPMIAAPLVIWATSLPCRALFAVPSETRPDPILGQQDEVLAAWAPLSDNEAAHPRQEPQHA</sequence>
<dbReference type="NCBIfam" id="NF003962">
    <property type="entry name" value="PRK05454.2-5"/>
    <property type="match status" value="1"/>
</dbReference>
<evidence type="ECO:0000256" key="6">
    <source>
        <dbReference type="ARBA" id="ARBA00022519"/>
    </source>
</evidence>
<dbReference type="NCBIfam" id="NF003959">
    <property type="entry name" value="PRK05454.2-2"/>
    <property type="match status" value="1"/>
</dbReference>
<dbReference type="GO" id="GO:0016758">
    <property type="term" value="F:hexosyltransferase activity"/>
    <property type="evidence" value="ECO:0007669"/>
    <property type="project" value="TreeGrafter"/>
</dbReference>
<evidence type="ECO:0000256" key="10">
    <source>
        <dbReference type="ARBA" id="ARBA00022989"/>
    </source>
</evidence>
<dbReference type="OrthoDB" id="9775281at2"/>
<evidence type="ECO:0000259" key="13">
    <source>
        <dbReference type="Pfam" id="PF13632"/>
    </source>
</evidence>
<evidence type="ECO:0000256" key="5">
    <source>
        <dbReference type="ARBA" id="ARBA00022475"/>
    </source>
</evidence>
<dbReference type="NCBIfam" id="NF003958">
    <property type="entry name" value="PRK05454.2-1"/>
    <property type="match status" value="1"/>
</dbReference>
<protein>
    <recommendedName>
        <fullName evidence="4">Glucans biosynthesis glucosyltransferase H</fullName>
    </recommendedName>
</protein>
<comment type="pathway">
    <text evidence="2">Glycan metabolism; osmoregulated periplasmic glucan (OPG) biosynthesis.</text>
</comment>
<keyword evidence="8 15" id="KW-0808">Transferase</keyword>
<dbReference type="PANTHER" id="PTHR43867:SF5">
    <property type="entry name" value="GLUCANS BIOSYNTHESIS GLUCOSYLTRANSFERASE H"/>
    <property type="match status" value="1"/>
</dbReference>
<evidence type="ECO:0000313" key="15">
    <source>
        <dbReference type="EMBL" id="SLN33593.1"/>
    </source>
</evidence>
<dbReference type="InterPro" id="IPR001173">
    <property type="entry name" value="Glyco_trans_2-like"/>
</dbReference>
<keyword evidence="17" id="KW-1185">Reference proteome</keyword>
<organism evidence="15 16">
    <name type="scientific">Limimaricola soesokkakensis</name>
    <dbReference type="NCBI Taxonomy" id="1343159"/>
    <lineage>
        <taxon>Bacteria</taxon>
        <taxon>Pseudomonadati</taxon>
        <taxon>Pseudomonadota</taxon>
        <taxon>Alphaproteobacteria</taxon>
        <taxon>Rhodobacterales</taxon>
        <taxon>Paracoccaceae</taxon>
        <taxon>Limimaricola</taxon>
    </lineage>
</organism>
<comment type="subcellular location">
    <subcellularLocation>
        <location evidence="1">Cell inner membrane</location>
        <topology evidence="1">Multi-pass membrane protein</topology>
    </subcellularLocation>
</comment>
<feature type="transmembrane region" description="Helical" evidence="12">
    <location>
        <begin position="46"/>
        <end position="66"/>
    </location>
</feature>
<evidence type="ECO:0000256" key="3">
    <source>
        <dbReference type="ARBA" id="ARBA00009337"/>
    </source>
</evidence>
<dbReference type="RefSeq" id="WP_085895667.1">
    <property type="nucleotide sequence ID" value="NZ_FWFY01000003.1"/>
</dbReference>
<dbReference type="GO" id="GO:0005886">
    <property type="term" value="C:plasma membrane"/>
    <property type="evidence" value="ECO:0007669"/>
    <property type="project" value="UniProtKB-SubCell"/>
</dbReference>
<evidence type="ECO:0000256" key="9">
    <source>
        <dbReference type="ARBA" id="ARBA00022692"/>
    </source>
</evidence>
<feature type="domain" description="Glycosyltransferase 2-like" evidence="13">
    <location>
        <begin position="181"/>
        <end position="374"/>
    </location>
</feature>
<evidence type="ECO:0000313" key="17">
    <source>
        <dbReference type="Proteomes" id="UP000240624"/>
    </source>
</evidence>
<evidence type="ECO:0000256" key="11">
    <source>
        <dbReference type="ARBA" id="ARBA00023136"/>
    </source>
</evidence>
<dbReference type="PANTHER" id="PTHR43867">
    <property type="entry name" value="CELLULOSE SYNTHASE CATALYTIC SUBUNIT A [UDP-FORMING]"/>
    <property type="match status" value="1"/>
</dbReference>
<accession>A0A1X6YYY4</accession>
<reference evidence="14 17" key="2">
    <citation type="submission" date="2018-03" db="EMBL/GenBank/DDBJ databases">
        <title>Genomic Encyclopedia of Archaeal and Bacterial Type Strains, Phase II (KMG-II): from individual species to whole genera.</title>
        <authorList>
            <person name="Goeker M."/>
        </authorList>
    </citation>
    <scope>NUCLEOTIDE SEQUENCE [LARGE SCALE GENOMIC DNA]</scope>
    <source>
        <strain evidence="14 17">DSM 29956</strain>
    </source>
</reference>
<evidence type="ECO:0000256" key="1">
    <source>
        <dbReference type="ARBA" id="ARBA00004429"/>
    </source>
</evidence>
<evidence type="ECO:0000256" key="4">
    <source>
        <dbReference type="ARBA" id="ARBA00020585"/>
    </source>
</evidence>
<evidence type="ECO:0000313" key="16">
    <source>
        <dbReference type="Proteomes" id="UP000193495"/>
    </source>
</evidence>
<gene>
    <name evidence="15" type="primary">opgH</name>
    <name evidence="14" type="ORF">CLV79_102219</name>
    <name evidence="15" type="ORF">LOS8367_01302</name>
</gene>
<keyword evidence="7 15" id="KW-0328">Glycosyltransferase</keyword>
<dbReference type="AlphaFoldDB" id="A0A1X6YYY4"/>
<keyword evidence="9 12" id="KW-0812">Transmembrane</keyword>
<evidence type="ECO:0000256" key="2">
    <source>
        <dbReference type="ARBA" id="ARBA00005001"/>
    </source>
</evidence>
<evidence type="ECO:0000256" key="8">
    <source>
        <dbReference type="ARBA" id="ARBA00022679"/>
    </source>
</evidence>
<comment type="similarity">
    <text evidence="3">Belongs to the glycosyltransferase 2 family. OpgH subfamily.</text>
</comment>
<dbReference type="SUPFAM" id="SSF53448">
    <property type="entry name" value="Nucleotide-diphospho-sugar transferases"/>
    <property type="match status" value="1"/>
</dbReference>
<name>A0A1X6YYY4_9RHOB</name>
<dbReference type="EMBL" id="FWFY01000003">
    <property type="protein sequence ID" value="SLN33593.1"/>
    <property type="molecule type" value="Genomic_DNA"/>
</dbReference>